<dbReference type="STRING" id="1760988.SAMN02949497_0499"/>
<evidence type="ECO:0000256" key="2">
    <source>
        <dbReference type="ARBA" id="ARBA00023002"/>
    </source>
</evidence>
<sequence>MTDPIRWAGSGLETGPLFAERALPLLVKPGNGDPRLAVHLSRLWALAESRLHRHGGLLFRGFQVDGVEEFRAFAEGFGHPLLGYDFGSTPRTQVGEGIYTSTEYPPHQAIPLHNEQAYTREWPMKIWFHCAVAARHGGATPIADSRAIYRRIDPGLRQRFAAKGVMYVRNYGNGLDVPWTQVFNTQDRAQVETYCRAHGIACEWKDDGGLRTRQVCQGVARHPVTGEAVWFNQAHLFHVSNLEPEVRETLLEVLDEADLPRNAYYGDGTPLEAAALAEIRGVLDLETLSFPWREGDVLMLDNMLAAHARAPFEGPRRVVVAMAEPWRLET</sequence>
<dbReference type="PANTHER" id="PTHR10696:SF56">
    <property type="entry name" value="TAUD_TFDA-LIKE DOMAIN-CONTAINING PROTEIN"/>
    <property type="match status" value="1"/>
</dbReference>
<evidence type="ECO:0000259" key="4">
    <source>
        <dbReference type="Pfam" id="PF02668"/>
    </source>
</evidence>
<dbReference type="PANTHER" id="PTHR10696">
    <property type="entry name" value="GAMMA-BUTYROBETAINE HYDROXYLASE-RELATED"/>
    <property type="match status" value="1"/>
</dbReference>
<dbReference type="RefSeq" id="WP_085216501.1">
    <property type="nucleotide sequence ID" value="NZ_FXAM01000002.1"/>
</dbReference>
<keyword evidence="3" id="KW-0045">Antibiotic biosynthesis</keyword>
<evidence type="ECO:0000313" key="5">
    <source>
        <dbReference type="EMBL" id="SMF97470.1"/>
    </source>
</evidence>
<evidence type="ECO:0000256" key="1">
    <source>
        <dbReference type="ARBA" id="ARBA00001954"/>
    </source>
</evidence>
<keyword evidence="6" id="KW-1185">Reference proteome</keyword>
<proteinExistence type="predicted"/>
<dbReference type="Proteomes" id="UP000192923">
    <property type="component" value="Unassembled WGS sequence"/>
</dbReference>
<evidence type="ECO:0000256" key="3">
    <source>
        <dbReference type="ARBA" id="ARBA00023194"/>
    </source>
</evidence>
<gene>
    <name evidence="5" type="ORF">SAMN02949497_0499</name>
</gene>
<dbReference type="AlphaFoldDB" id="A0A1Y6D4X0"/>
<dbReference type="InterPro" id="IPR042098">
    <property type="entry name" value="TauD-like_sf"/>
</dbReference>
<keyword evidence="5" id="KW-0223">Dioxygenase</keyword>
<dbReference type="Pfam" id="PF02668">
    <property type="entry name" value="TauD"/>
    <property type="match status" value="1"/>
</dbReference>
<reference evidence="5 6" key="1">
    <citation type="submission" date="2016-12" db="EMBL/GenBank/DDBJ databases">
        <authorList>
            <person name="Song W.-J."/>
            <person name="Kurnit D.M."/>
        </authorList>
    </citation>
    <scope>NUCLEOTIDE SEQUENCE [LARGE SCALE GENOMIC DNA]</scope>
    <source>
        <strain evidence="5 6">175</strain>
    </source>
</reference>
<accession>A0A1Y6D4X0</accession>
<dbReference type="SUPFAM" id="SSF51197">
    <property type="entry name" value="Clavaminate synthase-like"/>
    <property type="match status" value="1"/>
</dbReference>
<dbReference type="GO" id="GO:0017000">
    <property type="term" value="P:antibiotic biosynthetic process"/>
    <property type="evidence" value="ECO:0007669"/>
    <property type="project" value="UniProtKB-KW"/>
</dbReference>
<feature type="domain" description="TauD/TfdA-like" evidence="4">
    <location>
        <begin position="42"/>
        <end position="321"/>
    </location>
</feature>
<keyword evidence="2" id="KW-0560">Oxidoreductase</keyword>
<dbReference type="OrthoDB" id="9769888at2"/>
<dbReference type="Gene3D" id="3.60.130.10">
    <property type="entry name" value="Clavaminate synthase-like"/>
    <property type="match status" value="1"/>
</dbReference>
<dbReference type="InterPro" id="IPR050411">
    <property type="entry name" value="AlphaKG_dependent_hydroxylases"/>
</dbReference>
<dbReference type="EMBL" id="FXAM01000002">
    <property type="protein sequence ID" value="SMF97470.1"/>
    <property type="molecule type" value="Genomic_DNA"/>
</dbReference>
<evidence type="ECO:0000313" key="6">
    <source>
        <dbReference type="Proteomes" id="UP000192923"/>
    </source>
</evidence>
<name>A0A1Y6D4X0_9GAMM</name>
<comment type="cofactor">
    <cofactor evidence="1">
        <name>Fe(2+)</name>
        <dbReference type="ChEBI" id="CHEBI:29033"/>
    </cofactor>
</comment>
<protein>
    <submittedName>
        <fullName evidence="5">Taurine dioxygenase, alpha-ketoglutarate-dependent</fullName>
    </submittedName>
</protein>
<dbReference type="GO" id="GO:0016706">
    <property type="term" value="F:2-oxoglutarate-dependent dioxygenase activity"/>
    <property type="evidence" value="ECO:0007669"/>
    <property type="project" value="UniProtKB-ARBA"/>
</dbReference>
<organism evidence="5 6">
    <name type="scientific">Methylomagnum ishizawai</name>
    <dbReference type="NCBI Taxonomy" id="1760988"/>
    <lineage>
        <taxon>Bacteria</taxon>
        <taxon>Pseudomonadati</taxon>
        <taxon>Pseudomonadota</taxon>
        <taxon>Gammaproteobacteria</taxon>
        <taxon>Methylococcales</taxon>
        <taxon>Methylococcaceae</taxon>
        <taxon>Methylomagnum</taxon>
    </lineage>
</organism>
<dbReference type="InterPro" id="IPR003819">
    <property type="entry name" value="TauD/TfdA-like"/>
</dbReference>